<sequence>MEITKDIHLLDGTKGSYVYLILGDEPVLIDTCLPGRTQTILDAMKRLGLQPTDLAHILLTHYDVDHIGNAHALREASGAKLWASQEDQPYIMGKQNPPGIRRILQTIYRVDAPQIDETYQPSQTIAGIEVIPTPGHTLGHVSFRFHDILFSGDLVKSRRGKLQPQPAIATWDKAALTRSLSAVGRFSFTWVCPAHGEPVKRGNLWEALA</sequence>
<comment type="caution">
    <text evidence="2">The sequence shown here is derived from an EMBL/GenBank/DDBJ whole genome shotgun (WGS) entry which is preliminary data.</text>
</comment>
<dbReference type="Gene3D" id="3.60.15.10">
    <property type="entry name" value="Ribonuclease Z/Hydroxyacylglutathione hydrolase-like"/>
    <property type="match status" value="1"/>
</dbReference>
<dbReference type="InterPro" id="IPR050855">
    <property type="entry name" value="NDM-1-like"/>
</dbReference>
<dbReference type="InterPro" id="IPR036866">
    <property type="entry name" value="RibonucZ/Hydroxyglut_hydro"/>
</dbReference>
<accession>A0A8J3NA47</accession>
<dbReference type="SMART" id="SM00849">
    <property type="entry name" value="Lactamase_B"/>
    <property type="match status" value="1"/>
</dbReference>
<proteinExistence type="predicted"/>
<dbReference type="RefSeq" id="WP_220210611.1">
    <property type="nucleotide sequence ID" value="NZ_BNJK01000002.1"/>
</dbReference>
<organism evidence="2 3">
    <name type="scientific">Reticulibacter mediterranei</name>
    <dbReference type="NCBI Taxonomy" id="2778369"/>
    <lineage>
        <taxon>Bacteria</taxon>
        <taxon>Bacillati</taxon>
        <taxon>Chloroflexota</taxon>
        <taxon>Ktedonobacteria</taxon>
        <taxon>Ktedonobacterales</taxon>
        <taxon>Reticulibacteraceae</taxon>
        <taxon>Reticulibacter</taxon>
    </lineage>
</organism>
<dbReference type="SUPFAM" id="SSF56281">
    <property type="entry name" value="Metallo-hydrolase/oxidoreductase"/>
    <property type="match status" value="1"/>
</dbReference>
<evidence type="ECO:0000313" key="2">
    <source>
        <dbReference type="EMBL" id="GHP00008.1"/>
    </source>
</evidence>
<protein>
    <submittedName>
        <fullName evidence="2">MBL fold metallo-hydrolase</fullName>
    </submittedName>
</protein>
<feature type="domain" description="Metallo-beta-lactamase" evidence="1">
    <location>
        <begin position="15"/>
        <end position="195"/>
    </location>
</feature>
<gene>
    <name evidence="2" type="ORF">KSF_100550</name>
</gene>
<dbReference type="EMBL" id="BNJK01000002">
    <property type="protein sequence ID" value="GHP00008.1"/>
    <property type="molecule type" value="Genomic_DNA"/>
</dbReference>
<dbReference type="Proteomes" id="UP000597444">
    <property type="component" value="Unassembled WGS sequence"/>
</dbReference>
<name>A0A8J3NA47_9CHLR</name>
<evidence type="ECO:0000313" key="3">
    <source>
        <dbReference type="Proteomes" id="UP000597444"/>
    </source>
</evidence>
<reference evidence="2" key="1">
    <citation type="submission" date="2020-10" db="EMBL/GenBank/DDBJ databases">
        <title>Taxonomic study of unclassified bacteria belonging to the class Ktedonobacteria.</title>
        <authorList>
            <person name="Yabe S."/>
            <person name="Wang C.M."/>
            <person name="Zheng Y."/>
            <person name="Sakai Y."/>
            <person name="Cavaletti L."/>
            <person name="Monciardini P."/>
            <person name="Donadio S."/>
        </authorList>
    </citation>
    <scope>NUCLEOTIDE SEQUENCE</scope>
    <source>
        <strain evidence="2">ID150040</strain>
    </source>
</reference>
<dbReference type="PANTHER" id="PTHR42951">
    <property type="entry name" value="METALLO-BETA-LACTAMASE DOMAIN-CONTAINING"/>
    <property type="match status" value="1"/>
</dbReference>
<keyword evidence="3" id="KW-1185">Reference proteome</keyword>
<dbReference type="Pfam" id="PF00753">
    <property type="entry name" value="Lactamase_B"/>
    <property type="match status" value="1"/>
</dbReference>
<dbReference type="AlphaFoldDB" id="A0A8J3NA47"/>
<evidence type="ECO:0000259" key="1">
    <source>
        <dbReference type="SMART" id="SM00849"/>
    </source>
</evidence>
<dbReference type="InterPro" id="IPR001279">
    <property type="entry name" value="Metallo-B-lactamas"/>
</dbReference>
<dbReference type="CDD" id="cd07721">
    <property type="entry name" value="yflN-like_MBL-fold"/>
    <property type="match status" value="1"/>
</dbReference>